<dbReference type="InterPro" id="IPR000873">
    <property type="entry name" value="AMP-dep_synth/lig_dom"/>
</dbReference>
<dbReference type="SUPFAM" id="SSF56801">
    <property type="entry name" value="Acetyl-CoA synthetase-like"/>
    <property type="match status" value="1"/>
</dbReference>
<dbReference type="InterPro" id="IPR006342">
    <property type="entry name" value="FkbM_mtfrase"/>
</dbReference>
<dbReference type="PROSITE" id="PS00012">
    <property type="entry name" value="PHOSPHOPANTETHEINE"/>
    <property type="match status" value="1"/>
</dbReference>
<dbReference type="InterPro" id="IPR029063">
    <property type="entry name" value="SAM-dependent_MTases_sf"/>
</dbReference>
<gene>
    <name evidence="4" type="ORF">HZU44_23550</name>
</gene>
<dbReference type="Pfam" id="PF05050">
    <property type="entry name" value="Methyltransf_21"/>
    <property type="match status" value="1"/>
</dbReference>
<dbReference type="InterPro" id="IPR020845">
    <property type="entry name" value="AMP-binding_CS"/>
</dbReference>
<dbReference type="SMART" id="SM00823">
    <property type="entry name" value="PKS_PP"/>
    <property type="match status" value="1"/>
</dbReference>
<organism evidence="4">
    <name type="scientific">Micromonospora carbonacea</name>
    <dbReference type="NCBI Taxonomy" id="47853"/>
    <lineage>
        <taxon>Bacteria</taxon>
        <taxon>Bacillati</taxon>
        <taxon>Actinomycetota</taxon>
        <taxon>Actinomycetes</taxon>
        <taxon>Micromonosporales</taxon>
        <taxon>Micromonosporaceae</taxon>
        <taxon>Micromonospora</taxon>
    </lineage>
</organism>
<dbReference type="Gene3D" id="3.40.50.150">
    <property type="entry name" value="Vaccinia Virus protein VP39"/>
    <property type="match status" value="1"/>
</dbReference>
<dbReference type="SUPFAM" id="SSF47336">
    <property type="entry name" value="ACP-like"/>
    <property type="match status" value="1"/>
</dbReference>
<keyword evidence="2" id="KW-0597">Phosphoprotein</keyword>
<dbReference type="InterPro" id="IPR009081">
    <property type="entry name" value="PP-bd_ACP"/>
</dbReference>
<dbReference type="NCBIfam" id="TIGR01733">
    <property type="entry name" value="AA-adenyl-dom"/>
    <property type="match status" value="1"/>
</dbReference>
<dbReference type="AlphaFoldDB" id="A0A7D6GHE6"/>
<protein>
    <submittedName>
        <fullName evidence="4">Amino acid adenylation domain-containing protein</fullName>
    </submittedName>
</protein>
<dbReference type="PANTHER" id="PTHR45527:SF1">
    <property type="entry name" value="FATTY ACID SYNTHASE"/>
    <property type="match status" value="1"/>
</dbReference>
<evidence type="ECO:0000313" key="4">
    <source>
        <dbReference type="EMBL" id="QLK01646.1"/>
    </source>
</evidence>
<dbReference type="SUPFAM" id="SSF53335">
    <property type="entry name" value="S-adenosyl-L-methionine-dependent methyltransferases"/>
    <property type="match status" value="1"/>
</dbReference>
<dbReference type="InterPro" id="IPR036736">
    <property type="entry name" value="ACP-like_sf"/>
</dbReference>
<dbReference type="FunFam" id="3.40.50.980:FF:000001">
    <property type="entry name" value="Non-ribosomal peptide synthetase"/>
    <property type="match status" value="1"/>
</dbReference>
<reference evidence="4" key="1">
    <citation type="submission" date="2020-08" db="EMBL/GenBank/DDBJ databases">
        <title>A bifunctional nitrone conjugated secondary metabolite targeting the ribosome.</title>
        <authorList>
            <person name="Limbrick E.M."/>
            <person name="Graf M."/>
            <person name="Derewacz D.K."/>
            <person name="Nguyen F."/>
            <person name="Spraggins J.M."/>
            <person name="Wieland M."/>
            <person name="Ynigez-Gutierrez A.E."/>
            <person name="Reisman B.J."/>
            <person name="Zinshteyn B."/>
            <person name="McCulloch K."/>
            <person name="Iverson T.M."/>
            <person name="Green R."/>
            <person name="Wilson D.N."/>
            <person name="Bachmann B.O."/>
        </authorList>
    </citation>
    <scope>NUCLEOTIDE SEQUENCE</scope>
    <source>
        <strain evidence="4">Africana</strain>
    </source>
</reference>
<dbReference type="NCBIfam" id="TIGR01444">
    <property type="entry name" value="fkbM_fam"/>
    <property type="match status" value="1"/>
</dbReference>
<proteinExistence type="predicted"/>
<dbReference type="Gene3D" id="2.30.38.10">
    <property type="entry name" value="Luciferase, Domain 3"/>
    <property type="match status" value="1"/>
</dbReference>
<keyword evidence="1" id="KW-0596">Phosphopantetheine</keyword>
<dbReference type="InterPro" id="IPR025110">
    <property type="entry name" value="AMP-bd_C"/>
</dbReference>
<dbReference type="PROSITE" id="PS50075">
    <property type="entry name" value="CARRIER"/>
    <property type="match status" value="1"/>
</dbReference>
<dbReference type="Gene3D" id="3.30.559.30">
    <property type="entry name" value="Nonribosomal peptide synthetase, condensation domain"/>
    <property type="match status" value="1"/>
</dbReference>
<dbReference type="Gene3D" id="3.30.300.30">
    <property type="match status" value="1"/>
</dbReference>
<dbReference type="Pfam" id="PF00501">
    <property type="entry name" value="AMP-binding"/>
    <property type="match status" value="1"/>
</dbReference>
<dbReference type="InterPro" id="IPR020806">
    <property type="entry name" value="PKS_PP-bd"/>
</dbReference>
<dbReference type="Pfam" id="PF00550">
    <property type="entry name" value="PP-binding"/>
    <property type="match status" value="1"/>
</dbReference>
<dbReference type="GO" id="GO:0044550">
    <property type="term" value="P:secondary metabolite biosynthetic process"/>
    <property type="evidence" value="ECO:0007669"/>
    <property type="project" value="TreeGrafter"/>
</dbReference>
<evidence type="ECO:0000256" key="2">
    <source>
        <dbReference type="ARBA" id="ARBA00022553"/>
    </source>
</evidence>
<evidence type="ECO:0000259" key="3">
    <source>
        <dbReference type="PROSITE" id="PS50075"/>
    </source>
</evidence>
<dbReference type="GO" id="GO:0005737">
    <property type="term" value="C:cytoplasm"/>
    <property type="evidence" value="ECO:0007669"/>
    <property type="project" value="TreeGrafter"/>
</dbReference>
<dbReference type="InterPro" id="IPR029058">
    <property type="entry name" value="AB_hydrolase_fold"/>
</dbReference>
<name>A0A7D6GHE6_9ACTN</name>
<dbReference type="GO" id="GO:0043041">
    <property type="term" value="P:amino acid activation for nonribosomal peptide biosynthetic process"/>
    <property type="evidence" value="ECO:0007669"/>
    <property type="project" value="TreeGrafter"/>
</dbReference>
<feature type="domain" description="Carrier" evidence="3">
    <location>
        <begin position="742"/>
        <end position="816"/>
    </location>
</feature>
<dbReference type="InterPro" id="IPR006162">
    <property type="entry name" value="Ppantetheine_attach_site"/>
</dbReference>
<accession>A0A7D6GHE6</accession>
<dbReference type="Gene3D" id="3.40.50.980">
    <property type="match status" value="2"/>
</dbReference>
<dbReference type="Gene3D" id="3.40.50.1820">
    <property type="entry name" value="alpha/beta hydrolase"/>
    <property type="match status" value="1"/>
</dbReference>
<dbReference type="PANTHER" id="PTHR45527">
    <property type="entry name" value="NONRIBOSOMAL PEPTIDE SYNTHETASE"/>
    <property type="match status" value="1"/>
</dbReference>
<dbReference type="GO" id="GO:0031177">
    <property type="term" value="F:phosphopantetheine binding"/>
    <property type="evidence" value="ECO:0007669"/>
    <property type="project" value="InterPro"/>
</dbReference>
<evidence type="ECO:0000256" key="1">
    <source>
        <dbReference type="ARBA" id="ARBA00022450"/>
    </source>
</evidence>
<dbReference type="PROSITE" id="PS00455">
    <property type="entry name" value="AMP_BINDING"/>
    <property type="match status" value="1"/>
</dbReference>
<dbReference type="Pfam" id="PF13193">
    <property type="entry name" value="AMP-binding_C"/>
    <property type="match status" value="1"/>
</dbReference>
<dbReference type="InterPro" id="IPR010071">
    <property type="entry name" value="AA_adenyl_dom"/>
</dbReference>
<dbReference type="SUPFAM" id="SSF52777">
    <property type="entry name" value="CoA-dependent acyltransferases"/>
    <property type="match status" value="1"/>
</dbReference>
<dbReference type="InterPro" id="IPR045851">
    <property type="entry name" value="AMP-bd_C_sf"/>
</dbReference>
<sequence length="1099" mass="119542">MTRWTDRLRSAVREAGPPLFRRRSKIYRRRSLQVELPLAVDSVDAGDTQQIRATWLATIAAVLFRYSGSAEPQTIVIGCVIDGTALPVAVPVGPDDSFDTVLGNASAALAETCAHTRSLDALTGELGLDGVTNRNPWFAVLLNAGTQAEAPADTRHDVSVTVTGAALRLEYNAVVQEEETVVRFGRHLLRFLATASRTAGAMRDIDYLGDGERQQIIDVWSGGPVSAADARALTDLVAEAVRRYPDAEAVVLDDSTLTYRELDARANRLAHYLTERGAGPGSCVGLCVAASVDLLVAVLAILKSGAAVVPVVATFPAARNKMVIEDAEMDLMVTQSTLGDLIPRPGPELIELDRAGAAIDRQPDTAPQVRVDGDDLAYVMFTSGSTGRPKGVAMTHRTLVNLVTWQRDRGEDPAGRRTMQRTSIGFDVSFQEIFSTLGFGGSLVVTPDDVRDDVSQLPGFIERHRIARAFLPPVSLDQLAVTANTAQFNLPTLREVIVAGEQLQISMPVRRLFHRLDCQLDNQYGPTETHVATAYRLEESSTRWPETPPIGRPIANVRIYLLDPWGSPVPAGVPGEIYIGGVAPARGYLHEEATAERFTEDPFLPHGRIYRTGDRGRFLADGTIEFLGRQDDQVKIRGYRIELGEVEANLLRIPGIRRAAATVHHSQGLGRQLVAHVITESEGEPTPSRIRQMLLERIPDHMVPATTAIVHTTSLPLTSTGKVDRRALPPPPEAALTAGGESALGETEEVIAQIWSAALGRPVARDDNFIDLGGHSLVGIQVVAQINERFSVTLPLRNLLRGTTVAAVAREVDGQRAARAVQPTGSTAPAVAEQPVTVPQLRTLTLPDNRTVLCLQPAESRYLYRDVFEHRTYDRGGIRYPDDGVIFDVGAHIGLFTRYALDRSPTSRVYAFEPCPPLFEALRGNTEKLPNVQIFPYGLGARADTAELTFYPNLTGMSSFHPDDAQERRLLSGILSNLSRLADEASGMLAGSGEYLDERLRATTFTVSRRTLSQALAETGVEHVDLLKIDVQKAELEVLDGIAAADWDRIGQIVVEAHDLDNRVASIAALLTGHGYRVTTEQDPLHAGTPVHFLYAVRP</sequence>
<dbReference type="EMBL" id="CP058905">
    <property type="protein sequence ID" value="QLK01646.1"/>
    <property type="molecule type" value="Genomic_DNA"/>
</dbReference>